<name>A0A0N4W832_HAEPC</name>
<dbReference type="EMBL" id="UZAF01016477">
    <property type="protein sequence ID" value="VDO28627.1"/>
    <property type="molecule type" value="Genomic_DNA"/>
</dbReference>
<organism evidence="3">
    <name type="scientific">Haemonchus placei</name>
    <name type="common">Barber's pole worm</name>
    <dbReference type="NCBI Taxonomy" id="6290"/>
    <lineage>
        <taxon>Eukaryota</taxon>
        <taxon>Metazoa</taxon>
        <taxon>Ecdysozoa</taxon>
        <taxon>Nematoda</taxon>
        <taxon>Chromadorea</taxon>
        <taxon>Rhabditida</taxon>
        <taxon>Rhabditina</taxon>
        <taxon>Rhabditomorpha</taxon>
        <taxon>Strongyloidea</taxon>
        <taxon>Trichostrongylidae</taxon>
        <taxon>Haemonchus</taxon>
    </lineage>
</organism>
<protein>
    <submittedName>
        <fullName evidence="3">Transposase</fullName>
    </submittedName>
</protein>
<gene>
    <name evidence="1" type="ORF">HPLM_LOCUS6329</name>
</gene>
<dbReference type="Proteomes" id="UP000268014">
    <property type="component" value="Unassembled WGS sequence"/>
</dbReference>
<sequence length="38" mass="4020">MATNTARSAAAMRYFGKKAALKVASIAALELCPEGNEY</sequence>
<dbReference type="WBParaSite" id="HPLM_0000633701-mRNA-1">
    <property type="protein sequence ID" value="HPLM_0000633701-mRNA-1"/>
    <property type="gene ID" value="HPLM_0000633701"/>
</dbReference>
<keyword evidence="2" id="KW-1185">Reference proteome</keyword>
<reference evidence="1 2" key="2">
    <citation type="submission" date="2018-11" db="EMBL/GenBank/DDBJ databases">
        <authorList>
            <consortium name="Pathogen Informatics"/>
        </authorList>
    </citation>
    <scope>NUCLEOTIDE SEQUENCE [LARGE SCALE GENOMIC DNA]</scope>
    <source>
        <strain evidence="1 2">MHpl1</strain>
    </source>
</reference>
<reference evidence="3" key="1">
    <citation type="submission" date="2017-02" db="UniProtKB">
        <authorList>
            <consortium name="WormBaseParasite"/>
        </authorList>
    </citation>
    <scope>IDENTIFICATION</scope>
</reference>
<accession>A0A0N4W832</accession>
<evidence type="ECO:0000313" key="1">
    <source>
        <dbReference type="EMBL" id="VDO28627.1"/>
    </source>
</evidence>
<evidence type="ECO:0000313" key="3">
    <source>
        <dbReference type="WBParaSite" id="HPLM_0000633701-mRNA-1"/>
    </source>
</evidence>
<evidence type="ECO:0000313" key="2">
    <source>
        <dbReference type="Proteomes" id="UP000268014"/>
    </source>
</evidence>
<proteinExistence type="predicted"/>
<dbReference type="AlphaFoldDB" id="A0A0N4W832"/>